<proteinExistence type="predicted"/>
<evidence type="ECO:0000313" key="3">
    <source>
        <dbReference type="Proteomes" id="UP000224974"/>
    </source>
</evidence>
<dbReference type="Proteomes" id="UP000224974">
    <property type="component" value="Unassembled WGS sequence"/>
</dbReference>
<reference evidence="3" key="1">
    <citation type="submission" date="2017-09" db="EMBL/GenBank/DDBJ databases">
        <title>FDA dAtabase for Regulatory Grade micrObial Sequences (FDA-ARGOS): Supporting development and validation of Infectious Disease Dx tests.</title>
        <authorList>
            <person name="Minogue T."/>
            <person name="Wolcott M."/>
            <person name="Wasieloski L."/>
            <person name="Aguilar W."/>
            <person name="Moore D."/>
            <person name="Tallon L."/>
            <person name="Sadzewicz L."/>
            <person name="Ott S."/>
            <person name="Zhao X."/>
            <person name="Nagaraj S."/>
            <person name="Vavikolanu K."/>
            <person name="Aluvathingal J."/>
            <person name="Nadendla S."/>
            <person name="Sichtig H."/>
        </authorList>
    </citation>
    <scope>NUCLEOTIDE SEQUENCE [LARGE SCALE GENOMIC DNA]</scope>
    <source>
        <strain evidence="3">FDAARGOS_387</strain>
    </source>
</reference>
<dbReference type="OrthoDB" id="7059416at2"/>
<protein>
    <recommendedName>
        <fullName evidence="4">Flp pilus assembly protein TadG</fullName>
    </recommendedName>
</protein>
<organism evidence="2 3">
    <name type="scientific">Budvicia aquatica</name>
    <dbReference type="NCBI Taxonomy" id="82979"/>
    <lineage>
        <taxon>Bacteria</taxon>
        <taxon>Pseudomonadati</taxon>
        <taxon>Pseudomonadota</taxon>
        <taxon>Gammaproteobacteria</taxon>
        <taxon>Enterobacterales</taxon>
        <taxon>Budviciaceae</taxon>
        <taxon>Budvicia</taxon>
    </lineage>
</organism>
<dbReference type="InterPro" id="IPR031582">
    <property type="entry name" value="TadF"/>
</dbReference>
<keyword evidence="1" id="KW-0812">Transmembrane</keyword>
<keyword evidence="1" id="KW-0472">Membrane</keyword>
<sequence length="207" mass="23193">MRMDTDMFKKGINTLKSDSGAVTLEAAGVFVCMIMLIFFVFDLSKLILNKGKVERVAHSIASIVRERTYLYNSQNLLTRQDVEDMADVAKRLLGDTFPGKNVAIQIETLYFDNANKNSATIDDTMSVSYSTLFSSVSSCKAAGNTLKNTPELKNMTFWSERSSWGWVPVYRVTVCVERDDFSGFSRFVGQMINMPASITISNVVMPR</sequence>
<evidence type="ECO:0008006" key="4">
    <source>
        <dbReference type="Google" id="ProtNLM"/>
    </source>
</evidence>
<name>A0A2C6DMJ2_9GAMM</name>
<evidence type="ECO:0000313" key="2">
    <source>
        <dbReference type="EMBL" id="PHI29984.1"/>
    </source>
</evidence>
<accession>A0A2C6DMJ2</accession>
<gene>
    <name evidence="2" type="ORF">CRN84_11865</name>
</gene>
<feature type="transmembrane region" description="Helical" evidence="1">
    <location>
        <begin position="21"/>
        <end position="41"/>
    </location>
</feature>
<dbReference type="Pfam" id="PF16964">
    <property type="entry name" value="TadF"/>
    <property type="match status" value="1"/>
</dbReference>
<dbReference type="AlphaFoldDB" id="A0A2C6DMJ2"/>
<keyword evidence="3" id="KW-1185">Reference proteome</keyword>
<dbReference type="STRING" id="1111728.GCA_000427805_01693"/>
<evidence type="ECO:0000256" key="1">
    <source>
        <dbReference type="SAM" id="Phobius"/>
    </source>
</evidence>
<comment type="caution">
    <text evidence="2">The sequence shown here is derived from an EMBL/GenBank/DDBJ whole genome shotgun (WGS) entry which is preliminary data.</text>
</comment>
<dbReference type="EMBL" id="PDDX01000001">
    <property type="protein sequence ID" value="PHI29984.1"/>
    <property type="molecule type" value="Genomic_DNA"/>
</dbReference>
<keyword evidence="1" id="KW-1133">Transmembrane helix</keyword>